<organism evidence="1 2">
    <name type="scientific">Romanomermis culicivorax</name>
    <name type="common">Nematode worm</name>
    <dbReference type="NCBI Taxonomy" id="13658"/>
    <lineage>
        <taxon>Eukaryota</taxon>
        <taxon>Metazoa</taxon>
        <taxon>Ecdysozoa</taxon>
        <taxon>Nematoda</taxon>
        <taxon>Enoplea</taxon>
        <taxon>Dorylaimia</taxon>
        <taxon>Mermithida</taxon>
        <taxon>Mermithoidea</taxon>
        <taxon>Mermithidae</taxon>
        <taxon>Romanomermis</taxon>
    </lineage>
</organism>
<evidence type="ECO:0000313" key="2">
    <source>
        <dbReference type="WBParaSite" id="nRc.2.0.1.t14698-RA"/>
    </source>
</evidence>
<dbReference type="WBParaSite" id="nRc.2.0.1.t14698-RA">
    <property type="protein sequence ID" value="nRc.2.0.1.t14698-RA"/>
    <property type="gene ID" value="nRc.2.0.1.g14698"/>
</dbReference>
<protein>
    <submittedName>
        <fullName evidence="2">Uncharacterized protein</fullName>
    </submittedName>
</protein>
<dbReference type="AlphaFoldDB" id="A0A915IML3"/>
<sequence length="146" mass="17287">MKKWKGESAKDFLGGIKTYVHLLNYEKTEKERNGIIIEMYFHKAPVYVQTRMEGRLKEFKNIAPLAEFLNKLKADMTAWKEFSEDQEDGEDDWLNRVYENRRFNNLQIRQQDNIGNQLHQIPQPQPIPPLPPAFQAPLSHQDIMKM</sequence>
<dbReference type="Proteomes" id="UP000887565">
    <property type="component" value="Unplaced"/>
</dbReference>
<proteinExistence type="predicted"/>
<evidence type="ECO:0000313" key="1">
    <source>
        <dbReference type="Proteomes" id="UP000887565"/>
    </source>
</evidence>
<name>A0A915IML3_ROMCU</name>
<keyword evidence="1" id="KW-1185">Reference proteome</keyword>
<reference evidence="2" key="1">
    <citation type="submission" date="2022-11" db="UniProtKB">
        <authorList>
            <consortium name="WormBaseParasite"/>
        </authorList>
    </citation>
    <scope>IDENTIFICATION</scope>
</reference>
<accession>A0A915IML3</accession>